<dbReference type="SUPFAM" id="SSF47473">
    <property type="entry name" value="EF-hand"/>
    <property type="match status" value="1"/>
</dbReference>
<dbReference type="KEGG" id="mbd:MEBOL_003980"/>
<dbReference type="InterPro" id="IPR002048">
    <property type="entry name" value="EF_hand_dom"/>
</dbReference>
<evidence type="ECO:0000259" key="3">
    <source>
        <dbReference type="PROSITE" id="PS50222"/>
    </source>
</evidence>
<dbReference type="Pfam" id="PF13202">
    <property type="entry name" value="EF-hand_5"/>
    <property type="match status" value="2"/>
</dbReference>
<proteinExistence type="predicted"/>
<feature type="signal peptide" evidence="2">
    <location>
        <begin position="1"/>
        <end position="24"/>
    </location>
</feature>
<dbReference type="GO" id="GO:0005509">
    <property type="term" value="F:calcium ion binding"/>
    <property type="evidence" value="ECO:0007669"/>
    <property type="project" value="InterPro"/>
</dbReference>
<dbReference type="PANTHER" id="PTHR40050">
    <property type="entry name" value="INNER SPORE COAT PROTEIN H"/>
    <property type="match status" value="1"/>
</dbReference>
<dbReference type="InterPro" id="IPR011992">
    <property type="entry name" value="EF-hand-dom_pair"/>
</dbReference>
<evidence type="ECO:0000313" key="5">
    <source>
        <dbReference type="Proteomes" id="UP000217289"/>
    </source>
</evidence>
<dbReference type="InterPro" id="IPR018247">
    <property type="entry name" value="EF_Hand_1_Ca_BS"/>
</dbReference>
<protein>
    <recommendedName>
        <fullName evidence="3">EF-hand domain-containing protein</fullName>
    </recommendedName>
</protein>
<dbReference type="Proteomes" id="UP000217289">
    <property type="component" value="Chromosome"/>
</dbReference>
<feature type="region of interest" description="Disordered" evidence="1">
    <location>
        <begin position="599"/>
        <end position="633"/>
    </location>
</feature>
<dbReference type="AlphaFoldDB" id="A0A250IFA4"/>
<dbReference type="EMBL" id="CP022163">
    <property type="protein sequence ID" value="ATB30519.1"/>
    <property type="molecule type" value="Genomic_DNA"/>
</dbReference>
<dbReference type="PROSITE" id="PS00018">
    <property type="entry name" value="EF_HAND_1"/>
    <property type="match status" value="2"/>
</dbReference>
<name>A0A250IFA4_9BACT</name>
<dbReference type="InterPro" id="IPR014867">
    <property type="entry name" value="Spore_coat_CotH_CotH2/3/7"/>
</dbReference>
<dbReference type="PANTHER" id="PTHR40050:SF1">
    <property type="entry name" value="INNER SPORE COAT PROTEIN H"/>
    <property type="match status" value="1"/>
</dbReference>
<feature type="chain" id="PRO_5012715995" description="EF-hand domain-containing protein" evidence="2">
    <location>
        <begin position="25"/>
        <end position="633"/>
    </location>
</feature>
<gene>
    <name evidence="4" type="ORF">MEBOL_003980</name>
</gene>
<evidence type="ECO:0000313" key="4">
    <source>
        <dbReference type="EMBL" id="ATB30519.1"/>
    </source>
</evidence>
<accession>A0A250IFA4</accession>
<keyword evidence="5" id="KW-1185">Reference proteome</keyword>
<keyword evidence="2" id="KW-0732">Signal</keyword>
<sequence length="633" mass="70912">MSAKLGAVLLAMMSGGLLPEQARAEEKPRPAPQTAEQLFAPTTVWDVHLTFTPEQWAALEPKVVGSPEERMRHFTPGRMLSGRMVAEGDRDKSGTLSKAEFQTLAGNWFKTWDENKRGGLDGKNLRDGLNDLFELGALNHKAEESKDQRSDDVAAVMGIQFETARANLELEGQTFKDVAVRYKGNFSYMQSHGDLKRSLKVDLHEFVKDERLGGLHKLNFHSNVTDTSWMNEVLSHRLYRDGGVVAPRTAYARVSVSVPGLHDRRYVGLYSLVENIDSAFERMHYQTDKGALFKPVMPNLFTDLGDTWATYEKAYYPKGKVTEKQQARLIAFSKFVSHASDKDFASKIEQYIDLDTFARYLAVSVSLTTLDSPLLIGHNFYVYLDPRTQKFSIIPWDLDHSFGNLNMFTNKEMETLSIEQPWQGEKRFLTRLFQQPKFKKLYLARLKELQQGAFKPERVKALVDETAAAIRPSVKDESPEKLARFDKLVAGEFVEQLPLRTPGMKKGQGAPPPPNPFINEKVRPIKPFAEARARSITAQLNGKEQGFVIKHPPMGPGLFFGHFILAALDTDKSGLVSQEEFSQGLQRWYEASPEASNGALTAEQLRVGIDKSLMPPPGSMPAAPAPSAESADD</sequence>
<dbReference type="RefSeq" id="WP_170115553.1">
    <property type="nucleotide sequence ID" value="NZ_CP022163.1"/>
</dbReference>
<dbReference type="PROSITE" id="PS50222">
    <property type="entry name" value="EF_HAND_2"/>
    <property type="match status" value="1"/>
</dbReference>
<feature type="compositionally biased region" description="Low complexity" evidence="1">
    <location>
        <begin position="620"/>
        <end position="633"/>
    </location>
</feature>
<dbReference type="Pfam" id="PF08757">
    <property type="entry name" value="CotH"/>
    <property type="match status" value="1"/>
</dbReference>
<evidence type="ECO:0000256" key="2">
    <source>
        <dbReference type="SAM" id="SignalP"/>
    </source>
</evidence>
<reference evidence="4 5" key="1">
    <citation type="submission" date="2017-06" db="EMBL/GenBank/DDBJ databases">
        <authorList>
            <person name="Kim H.J."/>
            <person name="Triplett B.A."/>
        </authorList>
    </citation>
    <scope>NUCLEOTIDE SEQUENCE [LARGE SCALE GENOMIC DNA]</scope>
    <source>
        <strain evidence="4 5">DSM 14713</strain>
    </source>
</reference>
<feature type="domain" description="EF-hand" evidence="3">
    <location>
        <begin position="564"/>
        <end position="591"/>
    </location>
</feature>
<organism evidence="4 5">
    <name type="scientific">Melittangium boletus DSM 14713</name>
    <dbReference type="NCBI Taxonomy" id="1294270"/>
    <lineage>
        <taxon>Bacteria</taxon>
        <taxon>Pseudomonadati</taxon>
        <taxon>Myxococcota</taxon>
        <taxon>Myxococcia</taxon>
        <taxon>Myxococcales</taxon>
        <taxon>Cystobacterineae</taxon>
        <taxon>Archangiaceae</taxon>
        <taxon>Melittangium</taxon>
    </lineage>
</organism>
<evidence type="ECO:0000256" key="1">
    <source>
        <dbReference type="SAM" id="MobiDB-lite"/>
    </source>
</evidence>